<evidence type="ECO:0000256" key="1">
    <source>
        <dbReference type="ARBA" id="ARBA00004141"/>
    </source>
</evidence>
<dbReference type="EMBL" id="VIFY01000088">
    <property type="protein sequence ID" value="TQB71135.1"/>
    <property type="molecule type" value="Genomic_DNA"/>
</dbReference>
<comment type="caution">
    <text evidence="8">The sequence shown here is derived from an EMBL/GenBank/DDBJ whole genome shotgun (WGS) entry which is preliminary data.</text>
</comment>
<dbReference type="Pfam" id="PF07690">
    <property type="entry name" value="MFS_1"/>
    <property type="match status" value="1"/>
</dbReference>
<organism evidence="8 9">
    <name type="scientific">Monascus purpureus</name>
    <name type="common">Red mold</name>
    <name type="synonym">Monascus anka</name>
    <dbReference type="NCBI Taxonomy" id="5098"/>
    <lineage>
        <taxon>Eukaryota</taxon>
        <taxon>Fungi</taxon>
        <taxon>Dikarya</taxon>
        <taxon>Ascomycota</taxon>
        <taxon>Pezizomycotina</taxon>
        <taxon>Eurotiomycetes</taxon>
        <taxon>Eurotiomycetidae</taxon>
        <taxon>Eurotiales</taxon>
        <taxon>Aspergillaceae</taxon>
        <taxon>Monascus</taxon>
    </lineage>
</organism>
<keyword evidence="9" id="KW-1185">Reference proteome</keyword>
<feature type="transmembrane region" description="Helical" evidence="6">
    <location>
        <begin position="207"/>
        <end position="227"/>
    </location>
</feature>
<evidence type="ECO:0000256" key="4">
    <source>
        <dbReference type="ARBA" id="ARBA00023136"/>
    </source>
</evidence>
<dbReference type="PANTHER" id="PTHR23502">
    <property type="entry name" value="MAJOR FACILITATOR SUPERFAMILY"/>
    <property type="match status" value="1"/>
</dbReference>
<evidence type="ECO:0000313" key="9">
    <source>
        <dbReference type="Proteomes" id="UP000319663"/>
    </source>
</evidence>
<feature type="transmembrane region" description="Helical" evidence="6">
    <location>
        <begin position="289"/>
        <end position="307"/>
    </location>
</feature>
<feature type="region of interest" description="Disordered" evidence="5">
    <location>
        <begin position="149"/>
        <end position="171"/>
    </location>
</feature>
<feature type="compositionally biased region" description="Polar residues" evidence="5">
    <location>
        <begin position="156"/>
        <end position="171"/>
    </location>
</feature>
<gene>
    <name evidence="8" type="ORF">MPDQ_007791</name>
</gene>
<evidence type="ECO:0000259" key="7">
    <source>
        <dbReference type="PROSITE" id="PS50850"/>
    </source>
</evidence>
<evidence type="ECO:0000256" key="2">
    <source>
        <dbReference type="ARBA" id="ARBA00022692"/>
    </source>
</evidence>
<dbReference type="InterPro" id="IPR020846">
    <property type="entry name" value="MFS_dom"/>
</dbReference>
<protein>
    <recommendedName>
        <fullName evidence="7">Major facilitator superfamily (MFS) profile domain-containing protein</fullName>
    </recommendedName>
</protein>
<feature type="domain" description="Major facilitator superfamily (MFS) profile" evidence="7">
    <location>
        <begin position="1"/>
        <end position="453"/>
    </location>
</feature>
<dbReference type="STRING" id="5098.A0A507QVC0"/>
<sequence>MMGASSVIWVPLSNVFGRRIVLVVAPLIMTLCSMWCALATRFNSILAARELQGFGAAPADTVAPRVVGEIFFVHQHGCAMAVYTLFLLGGISLGGFVGGYIASNLGYKYNFWVSTALSGAVFAINLLLIPETLFDQGKYMDTNRRRNHEGIDADEASSTKPETVSPSRLTSSQPLTFGQSLKTGVYRGSLLKQLIAPWLTLRFPGTWMVMLHYGGLLGGFVSMATVAPELLAKPPYLWGANVDLFSLSGIVGLGIGAVATYLVADLLILTKAKHDRRGLYEPEDRLLTLVPALFLATFGILVFGLCAENPGPLTWGGGLVIGCGMLAFGLIQIPSVGFNYLVESYTADINSLPIQNHSIWAPLSSGRPDSEHSCSARICHEKQLGVAENREVEKLPDHTVKTASARNFKAGAAVWTGRAMVRMLFDADGHEIARYQATPSTRPGQPYSATVTL</sequence>
<evidence type="ECO:0000256" key="3">
    <source>
        <dbReference type="ARBA" id="ARBA00022989"/>
    </source>
</evidence>
<evidence type="ECO:0000313" key="8">
    <source>
        <dbReference type="EMBL" id="TQB71135.1"/>
    </source>
</evidence>
<evidence type="ECO:0000256" key="6">
    <source>
        <dbReference type="SAM" id="Phobius"/>
    </source>
</evidence>
<feature type="transmembrane region" description="Helical" evidence="6">
    <location>
        <begin position="80"/>
        <end position="103"/>
    </location>
</feature>
<dbReference type="PANTHER" id="PTHR23502:SF181">
    <property type="entry name" value="MAJOR FACILITATOR SUPERFAMILY (MFS) PROFILE DOMAIN-CONTAINING PROTEIN"/>
    <property type="match status" value="1"/>
</dbReference>
<feature type="transmembrane region" description="Helical" evidence="6">
    <location>
        <begin position="109"/>
        <end position="129"/>
    </location>
</feature>
<dbReference type="PROSITE" id="PS50850">
    <property type="entry name" value="MFS"/>
    <property type="match status" value="1"/>
</dbReference>
<accession>A0A507QVC0</accession>
<evidence type="ECO:0000256" key="5">
    <source>
        <dbReference type="SAM" id="MobiDB-lite"/>
    </source>
</evidence>
<keyword evidence="3 6" id="KW-1133">Transmembrane helix</keyword>
<feature type="transmembrane region" description="Helical" evidence="6">
    <location>
        <begin position="247"/>
        <end position="268"/>
    </location>
</feature>
<dbReference type="SUPFAM" id="SSF103473">
    <property type="entry name" value="MFS general substrate transporter"/>
    <property type="match status" value="1"/>
</dbReference>
<comment type="subcellular location">
    <subcellularLocation>
        <location evidence="1">Membrane</location>
        <topology evidence="1">Multi-pass membrane protein</topology>
    </subcellularLocation>
</comment>
<feature type="transmembrane region" description="Helical" evidence="6">
    <location>
        <begin position="20"/>
        <end position="39"/>
    </location>
</feature>
<dbReference type="Gene3D" id="1.20.1250.20">
    <property type="entry name" value="MFS general substrate transporter like domains"/>
    <property type="match status" value="1"/>
</dbReference>
<dbReference type="AlphaFoldDB" id="A0A507QVC0"/>
<keyword evidence="4 6" id="KW-0472">Membrane</keyword>
<dbReference type="Proteomes" id="UP000319663">
    <property type="component" value="Unassembled WGS sequence"/>
</dbReference>
<keyword evidence="2 6" id="KW-0812">Transmembrane</keyword>
<dbReference type="InterPro" id="IPR011701">
    <property type="entry name" value="MFS"/>
</dbReference>
<feature type="transmembrane region" description="Helical" evidence="6">
    <location>
        <begin position="313"/>
        <end position="331"/>
    </location>
</feature>
<proteinExistence type="predicted"/>
<reference evidence="8 9" key="1">
    <citation type="submission" date="2019-06" db="EMBL/GenBank/DDBJ databases">
        <title>Wine fermentation using esterase from Monascus purpureus.</title>
        <authorList>
            <person name="Geng C."/>
            <person name="Zhang Y."/>
        </authorList>
    </citation>
    <scope>NUCLEOTIDE SEQUENCE [LARGE SCALE GENOMIC DNA]</scope>
    <source>
        <strain evidence="8">HQ1</strain>
    </source>
</reference>
<dbReference type="InterPro" id="IPR036259">
    <property type="entry name" value="MFS_trans_sf"/>
</dbReference>
<name>A0A507QVC0_MONPU</name>
<dbReference type="GO" id="GO:0022857">
    <property type="term" value="F:transmembrane transporter activity"/>
    <property type="evidence" value="ECO:0007669"/>
    <property type="project" value="InterPro"/>
</dbReference>
<dbReference type="GO" id="GO:0005886">
    <property type="term" value="C:plasma membrane"/>
    <property type="evidence" value="ECO:0007669"/>
    <property type="project" value="TreeGrafter"/>
</dbReference>